<accession>A0A3E0ERG7</accession>
<organism evidence="1 2">
    <name type="scientific">Flavobacterium aquicola</name>
    <dbReference type="NCBI Taxonomy" id="1682742"/>
    <lineage>
        <taxon>Bacteria</taxon>
        <taxon>Pseudomonadati</taxon>
        <taxon>Bacteroidota</taxon>
        <taxon>Flavobacteriia</taxon>
        <taxon>Flavobacteriales</taxon>
        <taxon>Flavobacteriaceae</taxon>
        <taxon>Flavobacterium</taxon>
    </lineage>
</organism>
<sequence>MAFELKNVVPWGRTLEEYTKIFKLTDSDLDNRIISFGDGPASFNSEMTKLDKTVVSLDPIYQFTKAKLKQRIDETKETVMEQMRTNQEKFVWKNIKNVDELEQIRMGAMSNFINDFELGKEQQRYVYHELPNSTKYNTQEFDLGLSSHFLLLYSQLGLDFHIQSITEMLRISKEIRIFPILNLNAVRSEVLEGVISHFESDFDVKIESSDYEFQKGGNEMLIIKRKSIK</sequence>
<gene>
    <name evidence="1" type="ORF">C8P67_104370</name>
</gene>
<dbReference type="EMBL" id="QUNI01000004">
    <property type="protein sequence ID" value="REG99736.1"/>
    <property type="molecule type" value="Genomic_DNA"/>
</dbReference>
<proteinExistence type="predicted"/>
<comment type="caution">
    <text evidence="1">The sequence shown here is derived from an EMBL/GenBank/DDBJ whole genome shotgun (WGS) entry which is preliminary data.</text>
</comment>
<evidence type="ECO:0008006" key="3">
    <source>
        <dbReference type="Google" id="ProtNLM"/>
    </source>
</evidence>
<dbReference type="RefSeq" id="WP_115812610.1">
    <property type="nucleotide sequence ID" value="NZ_QUNI01000004.1"/>
</dbReference>
<reference evidence="1 2" key="1">
    <citation type="submission" date="2018-08" db="EMBL/GenBank/DDBJ databases">
        <title>Genomic Encyclopedia of Archaeal and Bacterial Type Strains, Phase II (KMG-II): from individual species to whole genera.</title>
        <authorList>
            <person name="Goeker M."/>
        </authorList>
    </citation>
    <scope>NUCLEOTIDE SEQUENCE [LARGE SCALE GENOMIC DNA]</scope>
    <source>
        <strain evidence="1 2">DSM 100880</strain>
    </source>
</reference>
<dbReference type="OrthoDB" id="9787807at2"/>
<name>A0A3E0ERG7_9FLAO</name>
<dbReference type="AlphaFoldDB" id="A0A3E0ERG7"/>
<protein>
    <recommendedName>
        <fullName evidence="3">SAM-dependent methyltransferase</fullName>
    </recommendedName>
</protein>
<evidence type="ECO:0000313" key="1">
    <source>
        <dbReference type="EMBL" id="REG99736.1"/>
    </source>
</evidence>
<evidence type="ECO:0000313" key="2">
    <source>
        <dbReference type="Proteomes" id="UP000257136"/>
    </source>
</evidence>
<dbReference type="Proteomes" id="UP000257136">
    <property type="component" value="Unassembled WGS sequence"/>
</dbReference>
<keyword evidence="2" id="KW-1185">Reference proteome</keyword>